<sequence length="180" mass="20442">MRESHRAVTNSYDQFREDARAVAMQALSPQLQEHVSLKGIDAQERAIAGTWEMHSNRSPDAEWSWEEGVSGYKFRHPKQFDLAIWSTGQLCGLSIGKPTFSGDKMRLDVIERSPLHNLLKGEVTSISITAFLTYAESIGANQLRIMRPLNEDLVRFYQGFGFTLYRGKASNVPTHLWLNL</sequence>
<evidence type="ECO:0008006" key="3">
    <source>
        <dbReference type="Google" id="ProtNLM"/>
    </source>
</evidence>
<name>A0ABW4XL22_9GAMM</name>
<dbReference type="RefSeq" id="WP_345338047.1">
    <property type="nucleotide sequence ID" value="NZ_BAABLI010000004.1"/>
</dbReference>
<dbReference type="Proteomes" id="UP001597380">
    <property type="component" value="Unassembled WGS sequence"/>
</dbReference>
<dbReference type="EMBL" id="JBHUHT010000007">
    <property type="protein sequence ID" value="MFD2094948.1"/>
    <property type="molecule type" value="Genomic_DNA"/>
</dbReference>
<proteinExistence type="predicted"/>
<gene>
    <name evidence="1" type="ORF">ACFSJ3_03065</name>
</gene>
<reference evidence="2" key="1">
    <citation type="journal article" date="2019" name="Int. J. Syst. Evol. Microbiol.">
        <title>The Global Catalogue of Microorganisms (GCM) 10K type strain sequencing project: providing services to taxonomists for standard genome sequencing and annotation.</title>
        <authorList>
            <consortium name="The Broad Institute Genomics Platform"/>
            <consortium name="The Broad Institute Genome Sequencing Center for Infectious Disease"/>
            <person name="Wu L."/>
            <person name="Ma J."/>
        </authorList>
    </citation>
    <scope>NUCLEOTIDE SEQUENCE [LARGE SCALE GENOMIC DNA]</scope>
    <source>
        <strain evidence="2">CGMCC 1.10992</strain>
    </source>
</reference>
<accession>A0ABW4XL22</accession>
<comment type="caution">
    <text evidence="1">The sequence shown here is derived from an EMBL/GenBank/DDBJ whole genome shotgun (WGS) entry which is preliminary data.</text>
</comment>
<keyword evidence="2" id="KW-1185">Reference proteome</keyword>
<organism evidence="1 2">
    <name type="scientific">Corallincola platygyrae</name>
    <dbReference type="NCBI Taxonomy" id="1193278"/>
    <lineage>
        <taxon>Bacteria</taxon>
        <taxon>Pseudomonadati</taxon>
        <taxon>Pseudomonadota</taxon>
        <taxon>Gammaproteobacteria</taxon>
        <taxon>Alteromonadales</taxon>
        <taxon>Psychromonadaceae</taxon>
        <taxon>Corallincola</taxon>
    </lineage>
</organism>
<protein>
    <recommendedName>
        <fullName evidence="3">N-acetyltransferase domain-containing protein</fullName>
    </recommendedName>
</protein>
<evidence type="ECO:0000313" key="2">
    <source>
        <dbReference type="Proteomes" id="UP001597380"/>
    </source>
</evidence>
<evidence type="ECO:0000313" key="1">
    <source>
        <dbReference type="EMBL" id="MFD2094948.1"/>
    </source>
</evidence>